<evidence type="ECO:0000256" key="5">
    <source>
        <dbReference type="ARBA" id="ARBA00023273"/>
    </source>
</evidence>
<protein>
    <submittedName>
        <fullName evidence="7">Uncharacterized protein</fullName>
    </submittedName>
</protein>
<feature type="region of interest" description="Disordered" evidence="6">
    <location>
        <begin position="441"/>
        <end position="494"/>
    </location>
</feature>
<comment type="subcellular location">
    <subcellularLocation>
        <location evidence="1">Cytoplasm</location>
        <location evidence="1">Cytoskeleton</location>
        <location evidence="1">Cilium axoneme</location>
    </subcellularLocation>
</comment>
<evidence type="ECO:0000313" key="7">
    <source>
        <dbReference type="EMBL" id="CAE0261810.1"/>
    </source>
</evidence>
<dbReference type="GO" id="GO:0035082">
    <property type="term" value="P:axoneme assembly"/>
    <property type="evidence" value="ECO:0007669"/>
    <property type="project" value="TreeGrafter"/>
</dbReference>
<gene>
    <name evidence="7" type="ORF">PBIL07802_LOCUS24103</name>
</gene>
<evidence type="ECO:0000256" key="4">
    <source>
        <dbReference type="ARBA" id="ARBA00023212"/>
    </source>
</evidence>
<feature type="compositionally biased region" description="Acidic residues" evidence="6">
    <location>
        <begin position="340"/>
        <end position="354"/>
    </location>
</feature>
<dbReference type="PANTHER" id="PTHR13159">
    <property type="entry name" value="RADIAL SPOKEHEAD-RELATED"/>
    <property type="match status" value="1"/>
</dbReference>
<organism evidence="7">
    <name type="scientific">Palpitomonas bilix</name>
    <dbReference type="NCBI Taxonomy" id="652834"/>
    <lineage>
        <taxon>Eukaryota</taxon>
        <taxon>Eukaryota incertae sedis</taxon>
    </lineage>
</organism>
<accession>A0A7S3GB75</accession>
<name>A0A7S3GB75_9EUKA</name>
<dbReference type="EMBL" id="HBIB01036984">
    <property type="protein sequence ID" value="CAE0261810.1"/>
    <property type="molecule type" value="Transcribed_RNA"/>
</dbReference>
<proteinExistence type="predicted"/>
<keyword evidence="4" id="KW-0206">Cytoskeleton</keyword>
<dbReference type="GO" id="GO:0001534">
    <property type="term" value="C:radial spoke"/>
    <property type="evidence" value="ECO:0007669"/>
    <property type="project" value="InterPro"/>
</dbReference>
<dbReference type="AlphaFoldDB" id="A0A7S3GB75"/>
<feature type="region of interest" description="Disordered" evidence="6">
    <location>
        <begin position="339"/>
        <end position="362"/>
    </location>
</feature>
<feature type="compositionally biased region" description="Acidic residues" evidence="6">
    <location>
        <begin position="468"/>
        <end position="481"/>
    </location>
</feature>
<keyword evidence="2" id="KW-0963">Cytoplasm</keyword>
<evidence type="ECO:0000256" key="6">
    <source>
        <dbReference type="SAM" id="MobiDB-lite"/>
    </source>
</evidence>
<evidence type="ECO:0000256" key="1">
    <source>
        <dbReference type="ARBA" id="ARBA00004430"/>
    </source>
</evidence>
<sequence>MEEGLTFLKDSGVKEHIEEILLKAIEQRPDDLSSTLEYLSLAVKEGKTVHTIPSEAAAAAATAAAAPFAVKIPAEGEEPEEVPDVADKMDNLFEDLKALEWAGVNISEGEILRLTSSVQKLAATDGVKKVRLFGKIEGTQKNYYIAETRFEEGKRPKAGGEEEEEKGEEEKKEGQIAAEGEGEGPYVESTNYYVYYASNSPDGPWVQLPDVSHDMIIAARKMKKFFTGDLNTPVIVNPPFPTTVKRAAGDKRVHRAAESDLLRAQLARIAHTTTLCRQKYFKLAGEEEEESEEKEEGASEVVIEDVNEVLPPVDANQVEFMHMHSDILKQGGCKFVGAPEEGEEEEAEAEGEEGEEKKPKKKIVVEKNQPKLAPIKSDGKVHGKEAWSVRVCNGNIPECAVAVARSNLWAGAVTVSSPYKLVNFYSGYGIKSDAKLDGSLASFDSPQAEQDAPAEVDMKIELPPLPEPEPEPTEEAKEGEEGEAKEGEGEAAAE</sequence>
<dbReference type="PANTHER" id="PTHR13159:SF0">
    <property type="entry name" value="RADIAL SPOKE HEAD 6 HOMOLOG A"/>
    <property type="match status" value="1"/>
</dbReference>
<dbReference type="Pfam" id="PF04712">
    <property type="entry name" value="Radial_spoke"/>
    <property type="match status" value="1"/>
</dbReference>
<evidence type="ECO:0000256" key="2">
    <source>
        <dbReference type="ARBA" id="ARBA00022490"/>
    </source>
</evidence>
<keyword evidence="3" id="KW-0969">Cilium</keyword>
<reference evidence="7" key="1">
    <citation type="submission" date="2021-01" db="EMBL/GenBank/DDBJ databases">
        <authorList>
            <person name="Corre E."/>
            <person name="Pelletier E."/>
            <person name="Niang G."/>
            <person name="Scheremetjew M."/>
            <person name="Finn R."/>
            <person name="Kale V."/>
            <person name="Holt S."/>
            <person name="Cochrane G."/>
            <person name="Meng A."/>
            <person name="Brown T."/>
            <person name="Cohen L."/>
        </authorList>
    </citation>
    <scope>NUCLEOTIDE SEQUENCE</scope>
    <source>
        <strain evidence="7">NIES-2562</strain>
    </source>
</reference>
<evidence type="ECO:0000256" key="3">
    <source>
        <dbReference type="ARBA" id="ARBA00023069"/>
    </source>
</evidence>
<dbReference type="GO" id="GO:0060294">
    <property type="term" value="P:cilium movement involved in cell motility"/>
    <property type="evidence" value="ECO:0007669"/>
    <property type="project" value="InterPro"/>
</dbReference>
<feature type="region of interest" description="Disordered" evidence="6">
    <location>
        <begin position="153"/>
        <end position="184"/>
    </location>
</feature>
<dbReference type="InterPro" id="IPR006802">
    <property type="entry name" value="Radial_spoke"/>
</dbReference>
<keyword evidence="5" id="KW-0966">Cell projection</keyword>